<keyword evidence="1" id="KW-1133">Transmembrane helix</keyword>
<proteinExistence type="predicted"/>
<keyword evidence="1" id="KW-0472">Membrane</keyword>
<feature type="transmembrane region" description="Helical" evidence="1">
    <location>
        <begin position="6"/>
        <end position="27"/>
    </location>
</feature>
<gene>
    <name evidence="2" type="ORF">SPHINGO8BC_60374</name>
</gene>
<name>A0A654DGB8_SPHMU</name>
<dbReference type="EMBL" id="CABWMV010000025">
    <property type="protein sequence ID" value="VXD04997.1"/>
    <property type="molecule type" value="Genomic_DNA"/>
</dbReference>
<evidence type="ECO:0000256" key="1">
    <source>
        <dbReference type="SAM" id="Phobius"/>
    </source>
</evidence>
<reference evidence="2 3" key="1">
    <citation type="submission" date="2019-10" db="EMBL/GenBank/DDBJ databases">
        <authorList>
            <person name="Karimi E."/>
        </authorList>
    </citation>
    <scope>NUCLEOTIDE SEQUENCE [LARGE SCALE GENOMIC DNA]</scope>
    <source>
        <strain evidence="2">Sphingobacterium sp. 8BC</strain>
    </source>
</reference>
<accession>A0A654DGB8</accession>
<keyword evidence="1" id="KW-0812">Transmembrane</keyword>
<dbReference type="Proteomes" id="UP000432350">
    <property type="component" value="Unassembled WGS sequence"/>
</dbReference>
<dbReference type="AlphaFoldDB" id="A0A654DGB8"/>
<organism evidence="2 3">
    <name type="scientific">Sphingobacterium multivorum</name>
    <dbReference type="NCBI Taxonomy" id="28454"/>
    <lineage>
        <taxon>Bacteria</taxon>
        <taxon>Pseudomonadati</taxon>
        <taxon>Bacteroidota</taxon>
        <taxon>Sphingobacteriia</taxon>
        <taxon>Sphingobacteriales</taxon>
        <taxon>Sphingobacteriaceae</taxon>
        <taxon>Sphingobacterium</taxon>
    </lineage>
</organism>
<evidence type="ECO:0000313" key="2">
    <source>
        <dbReference type="EMBL" id="VXD04997.1"/>
    </source>
</evidence>
<evidence type="ECO:0000313" key="3">
    <source>
        <dbReference type="Proteomes" id="UP000432350"/>
    </source>
</evidence>
<protein>
    <submittedName>
        <fullName evidence="2">Uncharacterized protein</fullName>
    </submittedName>
</protein>
<sequence length="38" mass="4537">MRDINYADLLILIHFLSVFGAFSPELWRKSIFYYNLGL</sequence>